<comment type="caution">
    <text evidence="1">The sequence shown here is derived from an EMBL/GenBank/DDBJ whole genome shotgun (WGS) entry which is preliminary data.</text>
</comment>
<evidence type="ECO:0000313" key="1">
    <source>
        <dbReference type="EMBL" id="KAH6929114.1"/>
    </source>
</evidence>
<dbReference type="Proteomes" id="UP000821845">
    <property type="component" value="Chromosome 6"/>
</dbReference>
<sequence>MPSGGDRRRREYARHGAGPLIGGLPPLHFLVLADDGVSGECAAEKRREAVIRAAWQPGTAFTMRKRIAASRAPHTLKAMRRWEAASARAPKRSVAVPSRAGHPELTERPTITMAGRPAAVYIGTRWKIRL</sequence>
<accession>A0ACB7S5E2</accession>
<organism evidence="1 2">
    <name type="scientific">Hyalomma asiaticum</name>
    <name type="common">Tick</name>
    <dbReference type="NCBI Taxonomy" id="266040"/>
    <lineage>
        <taxon>Eukaryota</taxon>
        <taxon>Metazoa</taxon>
        <taxon>Ecdysozoa</taxon>
        <taxon>Arthropoda</taxon>
        <taxon>Chelicerata</taxon>
        <taxon>Arachnida</taxon>
        <taxon>Acari</taxon>
        <taxon>Parasitiformes</taxon>
        <taxon>Ixodida</taxon>
        <taxon>Ixodoidea</taxon>
        <taxon>Ixodidae</taxon>
        <taxon>Hyalomminae</taxon>
        <taxon>Hyalomma</taxon>
    </lineage>
</organism>
<reference evidence="1" key="1">
    <citation type="submission" date="2020-05" db="EMBL/GenBank/DDBJ databases">
        <title>Large-scale comparative analyses of tick genomes elucidate their genetic diversity and vector capacities.</title>
        <authorList>
            <person name="Jia N."/>
            <person name="Wang J."/>
            <person name="Shi W."/>
            <person name="Du L."/>
            <person name="Sun Y."/>
            <person name="Zhan W."/>
            <person name="Jiang J."/>
            <person name="Wang Q."/>
            <person name="Zhang B."/>
            <person name="Ji P."/>
            <person name="Sakyi L.B."/>
            <person name="Cui X."/>
            <person name="Yuan T."/>
            <person name="Jiang B."/>
            <person name="Yang W."/>
            <person name="Lam T.T.-Y."/>
            <person name="Chang Q."/>
            <person name="Ding S."/>
            <person name="Wang X."/>
            <person name="Zhu J."/>
            <person name="Ruan X."/>
            <person name="Zhao L."/>
            <person name="Wei J."/>
            <person name="Que T."/>
            <person name="Du C."/>
            <person name="Cheng J."/>
            <person name="Dai P."/>
            <person name="Han X."/>
            <person name="Huang E."/>
            <person name="Gao Y."/>
            <person name="Liu J."/>
            <person name="Shao H."/>
            <person name="Ye R."/>
            <person name="Li L."/>
            <person name="Wei W."/>
            <person name="Wang X."/>
            <person name="Wang C."/>
            <person name="Yang T."/>
            <person name="Huo Q."/>
            <person name="Li W."/>
            <person name="Guo W."/>
            <person name="Chen H."/>
            <person name="Zhou L."/>
            <person name="Ni X."/>
            <person name="Tian J."/>
            <person name="Zhou Y."/>
            <person name="Sheng Y."/>
            <person name="Liu T."/>
            <person name="Pan Y."/>
            <person name="Xia L."/>
            <person name="Li J."/>
            <person name="Zhao F."/>
            <person name="Cao W."/>
        </authorList>
    </citation>
    <scope>NUCLEOTIDE SEQUENCE</scope>
    <source>
        <strain evidence="1">Hyas-2018</strain>
    </source>
</reference>
<name>A0ACB7S5E2_HYAAI</name>
<dbReference type="EMBL" id="CM023486">
    <property type="protein sequence ID" value="KAH6929114.1"/>
    <property type="molecule type" value="Genomic_DNA"/>
</dbReference>
<proteinExistence type="predicted"/>
<evidence type="ECO:0000313" key="2">
    <source>
        <dbReference type="Proteomes" id="UP000821845"/>
    </source>
</evidence>
<gene>
    <name evidence="1" type="ORF">HPB50_023412</name>
</gene>
<keyword evidence="2" id="KW-1185">Reference proteome</keyword>
<protein>
    <submittedName>
        <fullName evidence="1">Uncharacterized protein</fullName>
    </submittedName>
</protein>